<keyword evidence="11" id="KW-1185">Reference proteome</keyword>
<dbReference type="PROSITE" id="PS51054">
    <property type="entry name" value="ORANGE"/>
    <property type="match status" value="1"/>
</dbReference>
<feature type="region of interest" description="Disordered" evidence="7">
    <location>
        <begin position="228"/>
        <end position="258"/>
    </location>
</feature>
<dbReference type="SMART" id="SM00353">
    <property type="entry name" value="HLH"/>
    <property type="match status" value="1"/>
</dbReference>
<gene>
    <name evidence="10" type="ORF">NDU88_008379</name>
</gene>
<keyword evidence="5" id="KW-0804">Transcription</keyword>
<evidence type="ECO:0000259" key="8">
    <source>
        <dbReference type="PROSITE" id="PS50888"/>
    </source>
</evidence>
<evidence type="ECO:0000256" key="7">
    <source>
        <dbReference type="SAM" id="MobiDB-lite"/>
    </source>
</evidence>
<dbReference type="InterPro" id="IPR011598">
    <property type="entry name" value="bHLH_dom"/>
</dbReference>
<name>A0AAV7QNG3_PLEWA</name>
<feature type="domain" description="Orange" evidence="9">
    <location>
        <begin position="87"/>
        <end position="120"/>
    </location>
</feature>
<feature type="compositionally biased region" description="Polar residues" evidence="7">
    <location>
        <begin position="240"/>
        <end position="256"/>
    </location>
</feature>
<organism evidence="10 11">
    <name type="scientific">Pleurodeles waltl</name>
    <name type="common">Iberian ribbed newt</name>
    <dbReference type="NCBI Taxonomy" id="8319"/>
    <lineage>
        <taxon>Eukaryota</taxon>
        <taxon>Metazoa</taxon>
        <taxon>Chordata</taxon>
        <taxon>Craniata</taxon>
        <taxon>Vertebrata</taxon>
        <taxon>Euteleostomi</taxon>
        <taxon>Amphibia</taxon>
        <taxon>Batrachia</taxon>
        <taxon>Caudata</taxon>
        <taxon>Salamandroidea</taxon>
        <taxon>Salamandridae</taxon>
        <taxon>Pleurodelinae</taxon>
        <taxon>Pleurodeles</taxon>
    </lineage>
</organism>
<proteinExistence type="predicted"/>
<keyword evidence="3" id="KW-0678">Repressor</keyword>
<evidence type="ECO:0000313" key="11">
    <source>
        <dbReference type="Proteomes" id="UP001066276"/>
    </source>
</evidence>
<comment type="subcellular location">
    <subcellularLocation>
        <location evidence="1">Nucleus</location>
    </subcellularLocation>
</comment>
<evidence type="ECO:0000256" key="2">
    <source>
        <dbReference type="ARBA" id="ARBA00022473"/>
    </source>
</evidence>
<dbReference type="GO" id="GO:0046983">
    <property type="term" value="F:protein dimerization activity"/>
    <property type="evidence" value="ECO:0007669"/>
    <property type="project" value="InterPro"/>
</dbReference>
<evidence type="ECO:0000256" key="5">
    <source>
        <dbReference type="ARBA" id="ARBA00023163"/>
    </source>
</evidence>
<dbReference type="AlphaFoldDB" id="A0AAV7QNG3"/>
<evidence type="ECO:0000256" key="6">
    <source>
        <dbReference type="ARBA" id="ARBA00023242"/>
    </source>
</evidence>
<accession>A0AAV7QNG3</accession>
<dbReference type="PROSITE" id="PS50888">
    <property type="entry name" value="BHLH"/>
    <property type="match status" value="1"/>
</dbReference>
<dbReference type="Proteomes" id="UP001066276">
    <property type="component" value="Chromosome 6"/>
</dbReference>
<dbReference type="EMBL" id="JANPWB010000010">
    <property type="protein sequence ID" value="KAJ1142051.1"/>
    <property type="molecule type" value="Genomic_DNA"/>
</dbReference>
<keyword evidence="4" id="KW-0805">Transcription regulation</keyword>
<feature type="domain" description="BHLH" evidence="8">
    <location>
        <begin position="16"/>
        <end position="72"/>
    </location>
</feature>
<dbReference type="GO" id="GO:0000122">
    <property type="term" value="P:negative regulation of transcription by RNA polymerase II"/>
    <property type="evidence" value="ECO:0007669"/>
    <property type="project" value="UniProtKB-ARBA"/>
</dbReference>
<evidence type="ECO:0000256" key="4">
    <source>
        <dbReference type="ARBA" id="ARBA00023015"/>
    </source>
</evidence>
<protein>
    <recommendedName>
        <fullName evidence="12">Transcription factor HES-3</fullName>
    </recommendedName>
</protein>
<dbReference type="InterPro" id="IPR003650">
    <property type="entry name" value="Orange_dom"/>
</dbReference>
<evidence type="ECO:0000313" key="10">
    <source>
        <dbReference type="EMBL" id="KAJ1142051.1"/>
    </source>
</evidence>
<dbReference type="CDD" id="cd18933">
    <property type="entry name" value="bHLH-O_HES3"/>
    <property type="match status" value="1"/>
</dbReference>
<dbReference type="GO" id="GO:0005634">
    <property type="term" value="C:nucleus"/>
    <property type="evidence" value="ECO:0007669"/>
    <property type="project" value="UniProtKB-SubCell"/>
</dbReference>
<evidence type="ECO:0008006" key="12">
    <source>
        <dbReference type="Google" id="ProtNLM"/>
    </source>
</evidence>
<reference evidence="10" key="1">
    <citation type="journal article" date="2022" name="bioRxiv">
        <title>Sequencing and chromosome-scale assembly of the giantPleurodeles waltlgenome.</title>
        <authorList>
            <person name="Brown T."/>
            <person name="Elewa A."/>
            <person name="Iarovenko S."/>
            <person name="Subramanian E."/>
            <person name="Araus A.J."/>
            <person name="Petzold A."/>
            <person name="Susuki M."/>
            <person name="Suzuki K.-i.T."/>
            <person name="Hayashi T."/>
            <person name="Toyoda A."/>
            <person name="Oliveira C."/>
            <person name="Osipova E."/>
            <person name="Leigh N.D."/>
            <person name="Simon A."/>
            <person name="Yun M.H."/>
        </authorList>
    </citation>
    <scope>NUCLEOTIDE SEQUENCE</scope>
    <source>
        <strain evidence="10">20211129_DDA</strain>
        <tissue evidence="10">Liver</tissue>
    </source>
</reference>
<dbReference type="PANTHER" id="PTHR10985">
    <property type="entry name" value="BASIC HELIX-LOOP-HELIX TRANSCRIPTION FACTOR, HES-RELATED"/>
    <property type="match status" value="1"/>
</dbReference>
<feature type="region of interest" description="Disordered" evidence="7">
    <location>
        <begin position="146"/>
        <end position="175"/>
    </location>
</feature>
<dbReference type="InterPro" id="IPR036638">
    <property type="entry name" value="HLH_DNA-bd_sf"/>
</dbReference>
<dbReference type="FunFam" id="4.10.280.10:FF:000077">
    <property type="entry name" value="transcription factor HES-3 isoform X2"/>
    <property type="match status" value="1"/>
</dbReference>
<dbReference type="GO" id="GO:0003677">
    <property type="term" value="F:DNA binding"/>
    <property type="evidence" value="ECO:0007669"/>
    <property type="project" value="InterPro"/>
</dbReference>
<evidence type="ECO:0000256" key="1">
    <source>
        <dbReference type="ARBA" id="ARBA00004123"/>
    </source>
</evidence>
<evidence type="ECO:0000256" key="3">
    <source>
        <dbReference type="ARBA" id="ARBA00022491"/>
    </source>
</evidence>
<keyword evidence="2" id="KW-0217">Developmental protein</keyword>
<dbReference type="SUPFAM" id="SSF47459">
    <property type="entry name" value="HLH, helix-loop-helix DNA-binding domain"/>
    <property type="match status" value="1"/>
</dbReference>
<keyword evidence="6" id="KW-0539">Nucleus</keyword>
<comment type="caution">
    <text evidence="10">The sequence shown here is derived from an EMBL/GenBank/DDBJ whole genome shotgun (WGS) entry which is preliminary data.</text>
</comment>
<dbReference type="SUPFAM" id="SSF158457">
    <property type="entry name" value="Orange domain-like"/>
    <property type="match status" value="1"/>
</dbReference>
<dbReference type="Gene3D" id="4.10.280.10">
    <property type="entry name" value="Helix-loop-helix DNA-binding domain"/>
    <property type="match status" value="1"/>
</dbReference>
<evidence type="ECO:0000259" key="9">
    <source>
        <dbReference type="PROSITE" id="PS51054"/>
    </source>
</evidence>
<dbReference type="InterPro" id="IPR050370">
    <property type="entry name" value="HES_HEY"/>
</dbReference>
<sequence length="302" mass="32832">MGTSADAPEKSQRCSFRKISKPLMEKKRRARINVSLEQLKTLLEKHYSQNIRKRKLEKADILELTVKYLKNIQNTALGAPLLKSAEYQTGFRNCLYGVSQFLLRSEDASETLYLRLLQDLGRTLPAAGPVFRTADSGQQRILLTTSPCPTTQESGLDSQVTPSAASPGFRTSDSRMVSPGVLPTASPGISTADCVLLATSPSFRITGSLALPMTHLASGRLGLEQQGAVKNTRARAQPGNRVSAQTPPKQASSSVQAHEPNTDFALSSVPLLLNSGSLPCAQEHISPSDRNLYSAESVWRPW</sequence>
<dbReference type="Pfam" id="PF00010">
    <property type="entry name" value="HLH"/>
    <property type="match status" value="1"/>
</dbReference>